<dbReference type="SUPFAM" id="SSF53474">
    <property type="entry name" value="alpha/beta-Hydrolases"/>
    <property type="match status" value="1"/>
</dbReference>
<evidence type="ECO:0000313" key="3">
    <source>
        <dbReference type="Proteomes" id="UP000076881"/>
    </source>
</evidence>
<dbReference type="Pfam" id="PF00561">
    <property type="entry name" value="Abhydrolase_1"/>
    <property type="match status" value="1"/>
</dbReference>
<dbReference type="EMBL" id="AZHF01000004">
    <property type="protein sequence ID" value="OAA76076.1"/>
    <property type="molecule type" value="Genomic_DNA"/>
</dbReference>
<dbReference type="Gene3D" id="3.40.50.1820">
    <property type="entry name" value="alpha/beta hydrolase"/>
    <property type="match status" value="1"/>
</dbReference>
<dbReference type="PANTHER" id="PTHR43798">
    <property type="entry name" value="MONOACYLGLYCEROL LIPASE"/>
    <property type="match status" value="1"/>
</dbReference>
<protein>
    <submittedName>
        <fullName evidence="2">Dimeric alpha-beta barrel</fullName>
    </submittedName>
</protein>
<accession>A0A168G620</accession>
<sequence>MASSSSSSGPAAAPGILYVTMQPHPSLPLADFHAWYNNEHGPTRLSLPSIFSNGLRYRNTASTAPAYMAVYDVKHMPLLATPTYTTLRANRSPREAATIANVDVHRSFYDLLHTKSAPSLQPIESLSDKDVAEGYVTVAVEISLTDEPAAGQEYQKWYVEEHVELLAKVPGWRRSRLFRTSPAETVGEDAGKTAYFCLHDYEPTNGLGGAEHAASMDTPRRTAVFERYVAAKARTTYSLFYIFGPASRDLHSLSQQLPPSAATFTSPSGAIRTDSTSITSRITTSDGALIPYRLEGSSAPDAPVVAFCNSLLTSYAMWDPLVAILKRQRPDVRILRYDTRGRHAVPRPHTSASLGTVTSDLEALRRALRIEQLACLVGVSMGGATTLRYALTYPARVARFVAADFNCTSSAANTQAWRDRIAVARDGDDGMRTLAGQTVARWFHPETSAERTAWMTDMVAGNDVEGFAHSCTALWDYDMKPEMPSCAVPGLLVAGEADGKGALVKAMDGFKGLLGKEGGAELRVVSRAGHLPMCENPEGFWEAVKDCI</sequence>
<feature type="domain" description="AB hydrolase-1" evidence="1">
    <location>
        <begin position="303"/>
        <end position="536"/>
    </location>
</feature>
<keyword evidence="3" id="KW-1185">Reference proteome</keyword>
<dbReference type="InterPro" id="IPR050266">
    <property type="entry name" value="AB_hydrolase_sf"/>
</dbReference>
<dbReference type="InterPro" id="IPR029058">
    <property type="entry name" value="AB_hydrolase_fold"/>
</dbReference>
<comment type="caution">
    <text evidence="2">The sequence shown here is derived from an EMBL/GenBank/DDBJ whole genome shotgun (WGS) entry which is preliminary data.</text>
</comment>
<proteinExistence type="predicted"/>
<dbReference type="STRING" id="1081108.A0A168G620"/>
<dbReference type="OrthoDB" id="2851338at2759"/>
<dbReference type="InterPro" id="IPR000073">
    <property type="entry name" value="AB_hydrolase_1"/>
</dbReference>
<gene>
    <name evidence="2" type="ORF">LEL_05760</name>
</gene>
<evidence type="ECO:0000313" key="2">
    <source>
        <dbReference type="EMBL" id="OAA76076.1"/>
    </source>
</evidence>
<evidence type="ECO:0000259" key="1">
    <source>
        <dbReference type="Pfam" id="PF00561"/>
    </source>
</evidence>
<dbReference type="AlphaFoldDB" id="A0A168G620"/>
<organism evidence="2 3">
    <name type="scientific">Akanthomyces lecanii RCEF 1005</name>
    <dbReference type="NCBI Taxonomy" id="1081108"/>
    <lineage>
        <taxon>Eukaryota</taxon>
        <taxon>Fungi</taxon>
        <taxon>Dikarya</taxon>
        <taxon>Ascomycota</taxon>
        <taxon>Pezizomycotina</taxon>
        <taxon>Sordariomycetes</taxon>
        <taxon>Hypocreomycetidae</taxon>
        <taxon>Hypocreales</taxon>
        <taxon>Cordycipitaceae</taxon>
        <taxon>Akanthomyces</taxon>
        <taxon>Cordyceps confragosa</taxon>
    </lineage>
</organism>
<dbReference type="GO" id="GO:0016020">
    <property type="term" value="C:membrane"/>
    <property type="evidence" value="ECO:0007669"/>
    <property type="project" value="TreeGrafter"/>
</dbReference>
<dbReference type="Proteomes" id="UP000076881">
    <property type="component" value="Unassembled WGS sequence"/>
</dbReference>
<reference evidence="2 3" key="1">
    <citation type="journal article" date="2016" name="Genome Biol. Evol.">
        <title>Divergent and convergent evolution of fungal pathogenicity.</title>
        <authorList>
            <person name="Shang Y."/>
            <person name="Xiao G."/>
            <person name="Zheng P."/>
            <person name="Cen K."/>
            <person name="Zhan S."/>
            <person name="Wang C."/>
        </authorList>
    </citation>
    <scope>NUCLEOTIDE SEQUENCE [LARGE SCALE GENOMIC DNA]</scope>
    <source>
        <strain evidence="2 3">RCEF 1005</strain>
    </source>
</reference>
<name>A0A168G620_CORDF</name>
<dbReference type="PANTHER" id="PTHR43798:SF33">
    <property type="entry name" value="HYDROLASE, PUTATIVE (AFU_ORTHOLOGUE AFUA_2G14860)-RELATED"/>
    <property type="match status" value="1"/>
</dbReference>